<dbReference type="OMA" id="KQWERLY"/>
<dbReference type="InterPro" id="IPR006571">
    <property type="entry name" value="TLDc_dom"/>
</dbReference>
<feature type="domain" description="TLDc" evidence="1">
    <location>
        <begin position="270"/>
        <end position="465"/>
    </location>
</feature>
<dbReference type="SMART" id="SM00584">
    <property type="entry name" value="TLDc"/>
    <property type="match status" value="1"/>
</dbReference>
<sequence>MGQSHTKPEIKTSQTFRPNKYLTKVELVSIKCVFNSLKSDFPDHFECIEPKNFLARLALPSEVEPAGVLLFKAFSYLGSYPACTAAGPVPLSLDAFLTAIVVFIGRLGHELSETLFFQALSILPDPEEKKETPVTLEPPKKHGHSKGLSLEDLGVDFTDLDLDTQKKEKDDGPEVLCRDLVELFVLLLWLGSNEDHAENRRIATDIVDSLEKTKDNTCVSYRVFSEWKSNFSPHLFKPIQSFIMQSFTYIERPSERISQEDAIPAPDQTDLLSHMHCTLLSWSLPEKALNVKKWTRLYSAQQDGFSMNRFESHVFKYPGPTLMMLKIEAQPPKRYSSLSIATETNEKRNMLVGVYVPQAWKNSKYFWGTNECFLFELEPNFDIFRSNERTVNDHYIYYHHDTGIGFGARAEKGFDFTLSLENTLQGGVYENEAYPSSPVWMSFKRRKQDFKYIFETVDVEVFGLGTEKDKEKQLKEWEFERKEAQRRSGLNIRLSDGELDKELLKMAGIIDEGKRQDR</sequence>
<dbReference type="VEuPathDB" id="FungiDB:BCV72DRAFT_310987"/>
<organism evidence="2 3">
    <name type="scientific">Rhizopus microsporus</name>
    <dbReference type="NCBI Taxonomy" id="58291"/>
    <lineage>
        <taxon>Eukaryota</taxon>
        <taxon>Fungi</taxon>
        <taxon>Fungi incertae sedis</taxon>
        <taxon>Mucoromycota</taxon>
        <taxon>Mucoromycotina</taxon>
        <taxon>Mucoromycetes</taxon>
        <taxon>Mucorales</taxon>
        <taxon>Mucorineae</taxon>
        <taxon>Rhizopodaceae</taxon>
        <taxon>Rhizopus</taxon>
    </lineage>
</organism>
<dbReference type="AlphaFoldDB" id="A0A0A1N2B6"/>
<proteinExistence type="predicted"/>
<evidence type="ECO:0000313" key="2">
    <source>
        <dbReference type="EMBL" id="ORE14017.1"/>
    </source>
</evidence>
<accession>A0A0A1N2B6</accession>
<evidence type="ECO:0000313" key="3">
    <source>
        <dbReference type="Proteomes" id="UP000242381"/>
    </source>
</evidence>
<protein>
    <recommendedName>
        <fullName evidence="1">TLDc domain-containing protein</fullName>
    </recommendedName>
</protein>
<gene>
    <name evidence="2" type="ORF">BCV71DRAFT_188127</name>
</gene>
<evidence type="ECO:0000259" key="1">
    <source>
        <dbReference type="PROSITE" id="PS51886"/>
    </source>
</evidence>
<reference evidence="2 3" key="1">
    <citation type="journal article" date="2016" name="Proc. Natl. Acad. Sci. U.S.A.">
        <title>Lipid metabolic changes in an early divergent fungus govern the establishment of a mutualistic symbiosis with endobacteria.</title>
        <authorList>
            <person name="Lastovetsky O.A."/>
            <person name="Gaspar M.L."/>
            <person name="Mondo S.J."/>
            <person name="LaButti K.M."/>
            <person name="Sandor L."/>
            <person name="Grigoriev I.V."/>
            <person name="Henry S.A."/>
            <person name="Pawlowska T.E."/>
        </authorList>
    </citation>
    <scope>NUCLEOTIDE SEQUENCE [LARGE SCALE GENOMIC DNA]</scope>
    <source>
        <strain evidence="2 3">ATCC 11559</strain>
    </source>
</reference>
<dbReference type="Pfam" id="PF07534">
    <property type="entry name" value="TLD"/>
    <property type="match status" value="1"/>
</dbReference>
<dbReference type="Proteomes" id="UP000242381">
    <property type="component" value="Unassembled WGS sequence"/>
</dbReference>
<name>A0A0A1N2B6_RHIZD</name>
<dbReference type="EMBL" id="KV921496">
    <property type="protein sequence ID" value="ORE14017.1"/>
    <property type="molecule type" value="Genomic_DNA"/>
</dbReference>
<dbReference type="PROSITE" id="PS51886">
    <property type="entry name" value="TLDC"/>
    <property type="match status" value="1"/>
</dbReference>
<dbReference type="PANTHER" id="PTHR23354">
    <property type="entry name" value="NUCLEOLAR PROTEIN 7/ESTROGEN RECEPTOR COACTIVATOR-RELATED"/>
    <property type="match status" value="1"/>
</dbReference>